<dbReference type="OrthoDB" id="9806380at2"/>
<dbReference type="Pfam" id="PF07045">
    <property type="entry name" value="DUF1330"/>
    <property type="match status" value="1"/>
</dbReference>
<sequence length="70" mass="7861">MMLPHGISNCGLPENSAIAKWRRWKATGKPGPLIVVEFPDMESARQRYRSAEYVAALEVRDAALSRTSSW</sequence>
<dbReference type="AlphaFoldDB" id="A0A3P3G5Z8"/>
<reference evidence="2 3" key="1">
    <citation type="submission" date="2018-11" db="EMBL/GenBank/DDBJ databases">
        <title>the genome of Mesorhizobium tamadayense DSM 28320.</title>
        <authorList>
            <person name="Gao J."/>
        </authorList>
    </citation>
    <scope>NUCLEOTIDE SEQUENCE [LARGE SCALE GENOMIC DNA]</scope>
    <source>
        <strain evidence="2 3">DSM 28320</strain>
    </source>
</reference>
<evidence type="ECO:0000313" key="3">
    <source>
        <dbReference type="Proteomes" id="UP000273786"/>
    </source>
</evidence>
<accession>A0A3P3G5Z8</accession>
<protein>
    <submittedName>
        <fullName evidence="2">DUF1330 domain-containing protein</fullName>
    </submittedName>
</protein>
<comment type="caution">
    <text evidence="2">The sequence shown here is derived from an EMBL/GenBank/DDBJ whole genome shotgun (WGS) entry which is preliminary data.</text>
</comment>
<dbReference type="RefSeq" id="WP_124996341.1">
    <property type="nucleotide sequence ID" value="NZ_RQXT01000004.1"/>
</dbReference>
<dbReference type="InterPro" id="IPR010753">
    <property type="entry name" value="DUF1330"/>
</dbReference>
<organism evidence="2 3">
    <name type="scientific">Mesorhizobium tamadayense</name>
    <dbReference type="NCBI Taxonomy" id="425306"/>
    <lineage>
        <taxon>Bacteria</taxon>
        <taxon>Pseudomonadati</taxon>
        <taxon>Pseudomonadota</taxon>
        <taxon>Alphaproteobacteria</taxon>
        <taxon>Hyphomicrobiales</taxon>
        <taxon>Phyllobacteriaceae</taxon>
        <taxon>Mesorhizobium</taxon>
    </lineage>
</organism>
<proteinExistence type="predicted"/>
<dbReference type="Proteomes" id="UP000273786">
    <property type="component" value="Unassembled WGS sequence"/>
</dbReference>
<dbReference type="EMBL" id="RQXT01000004">
    <property type="protein sequence ID" value="RRI05932.1"/>
    <property type="molecule type" value="Genomic_DNA"/>
</dbReference>
<name>A0A3P3G5Z8_9HYPH</name>
<dbReference type="Gene3D" id="3.30.70.100">
    <property type="match status" value="1"/>
</dbReference>
<gene>
    <name evidence="2" type="ORF">EH240_05205</name>
</gene>
<evidence type="ECO:0000259" key="1">
    <source>
        <dbReference type="Pfam" id="PF07045"/>
    </source>
</evidence>
<feature type="domain" description="DUF1330" evidence="1">
    <location>
        <begin position="29"/>
        <end position="66"/>
    </location>
</feature>
<evidence type="ECO:0000313" key="2">
    <source>
        <dbReference type="EMBL" id="RRI05932.1"/>
    </source>
</evidence>
<keyword evidence="3" id="KW-1185">Reference proteome</keyword>
<dbReference type="SUPFAM" id="SSF54909">
    <property type="entry name" value="Dimeric alpha+beta barrel"/>
    <property type="match status" value="1"/>
</dbReference>
<dbReference type="InterPro" id="IPR011008">
    <property type="entry name" value="Dimeric_a/b-barrel"/>
</dbReference>